<evidence type="ECO:0000256" key="7">
    <source>
        <dbReference type="ARBA" id="ARBA00023026"/>
    </source>
</evidence>
<sequence length="1081" mass="119327">MKKTQKFSIRKHKFGAASVLLGIMVFIGIGQHHEAEAAEDVKKQSTVGNRNEDNSEIDENTTEQINVEQEPSQEQNQDLKLQAENQQSQSENQTEANAVSAQPVKAEAQEQVPSNTTVEASEPKSEGTGDGKPATQNQTAPQSLTAPTTPKSAETQTSTPHVRATTYNNPQQGQDVTNKVEVVNSSITGKDQNKTVNPHNAERVTLNYEWKFKNGIKPNDYFDFTISDNVDTKGVSKIGKVPMIKDSEAIIATGQILNETTIRYTFSNYVENKQELNAQLSLNLFIRPDKVTNAGSQTIISKLGDKETSQSFNVVYLPGVTDYYGVNVNGRIYELDKENKTFKHLAYINPDKASVKSVTIYGNLTQGKPSNQYTPNVKVYKFKGQGKLAESVYADLKDVTKFEDVTSNVNLKTSGGGSYTLEFPDLTNGAYLVDYESKFEVSNSDLNLRTVLDGYNGNTRYYYYPHTRLTWDNGVAFYSNKANGAGKNRPLEPIIQSSTPIDLDMNTAPEPERYEATGVLEESEDSKPIVFESQSGQDFGDGGYDYTETVEDSNPIEISESTHENSEHHSDVVEFEEETNPGGSESQHESNVVEYDEDTAKGIVTGAVTDHTTVEDTKEYTTENNLVELEDTLNPNVSGQAEGPIEEITENDNYNEMSGLGLESGDSGYTETEEIDENHFIDTNSQLGTENGTNSDDQTFEEDTEEDKPVYEIGSSQEIVEDTTLPSESGMNSGNQTFEEDTDEDKPVYEIGSSQEIVEDSTLPNESGMNSGNQTFEEDTDEDKPVYEIGSSQEIVEDSTLPNESGMNSGNQTFEEDTDEDKPVYEIGSSQEIVEDSTLPNESGMNSGNQTFEEDTEEDKDVIQQGGHSPVDITEDTQPQIGGQHQGEQTLEEDTVKPDQPQPPVDHEFTPQENVPPVPPTDKETAPKDQEMPKPPVNEETQPNQPNQPESPTPQEDKEMNPNQPQPSSPPMENTTSNDSKTPMAPKDSETMPAVSKQTTMTSGQVKKTNQAEAMVQTENQKLQMNQAEDAKEDQHSNADEKALPNTGQGKANQTPAVLVTIFGVFGLLLLRRRKNNQHTK</sequence>
<feature type="compositionally biased region" description="Basic and acidic residues" evidence="9">
    <location>
        <begin position="1029"/>
        <end position="1043"/>
    </location>
</feature>
<dbReference type="InterPro" id="IPR011266">
    <property type="entry name" value="Adhesin_Fg-bd_dom_2"/>
</dbReference>
<dbReference type="NCBIfam" id="TIGR01168">
    <property type="entry name" value="YSIRK_signal"/>
    <property type="match status" value="1"/>
</dbReference>
<reference evidence="13" key="1">
    <citation type="submission" date="2018-06" db="EMBL/GenBank/DDBJ databases">
        <authorList>
            <consortium name="Pathogen Informatics"/>
            <person name="Doyle S."/>
        </authorList>
    </citation>
    <scope>NUCLEOTIDE SEQUENCE [LARGE SCALE GENOMIC DNA]</scope>
    <source>
        <strain evidence="13">NCTC12218</strain>
    </source>
</reference>
<keyword evidence="5" id="KW-0677">Repeat</keyword>
<feature type="transmembrane region" description="Helical" evidence="10">
    <location>
        <begin position="1054"/>
        <end position="1071"/>
    </location>
</feature>
<feature type="region of interest" description="Disordered" evidence="9">
    <location>
        <begin position="38"/>
        <end position="176"/>
    </location>
</feature>
<dbReference type="InterPro" id="IPR004237">
    <property type="entry name" value="Fibron_repeat-bd"/>
</dbReference>
<feature type="compositionally biased region" description="Polar residues" evidence="9">
    <location>
        <begin position="996"/>
        <end position="1027"/>
    </location>
</feature>
<feature type="compositionally biased region" description="Polar residues" evidence="9">
    <location>
        <begin position="828"/>
        <end position="851"/>
    </location>
</feature>
<dbReference type="AlphaFoldDB" id="A0A7Z7QQC1"/>
<feature type="compositionally biased region" description="Polar residues" evidence="9">
    <location>
        <begin position="876"/>
        <end position="889"/>
    </location>
</feature>
<evidence type="ECO:0000256" key="6">
    <source>
        <dbReference type="ARBA" id="ARBA00022889"/>
    </source>
</evidence>
<dbReference type="PROSITE" id="PS50847">
    <property type="entry name" value="GRAM_POS_ANCHORING"/>
    <property type="match status" value="1"/>
</dbReference>
<keyword evidence="6" id="KW-0130">Cell adhesion</keyword>
<evidence type="ECO:0000256" key="8">
    <source>
        <dbReference type="ARBA" id="ARBA00023088"/>
    </source>
</evidence>
<feature type="region of interest" description="Disordered" evidence="9">
    <location>
        <begin position="487"/>
        <end position="542"/>
    </location>
</feature>
<dbReference type="GO" id="GO:0007155">
    <property type="term" value="P:cell adhesion"/>
    <property type="evidence" value="ECO:0007669"/>
    <property type="project" value="UniProtKB-KW"/>
</dbReference>
<dbReference type="Gene3D" id="2.60.40.1280">
    <property type="match status" value="1"/>
</dbReference>
<evidence type="ECO:0000256" key="10">
    <source>
        <dbReference type="SAM" id="Phobius"/>
    </source>
</evidence>
<feature type="compositionally biased region" description="Polar residues" evidence="9">
    <location>
        <begin position="62"/>
        <end position="79"/>
    </location>
</feature>
<dbReference type="InterPro" id="IPR008966">
    <property type="entry name" value="Adhesion_dom_sf"/>
</dbReference>
<reference evidence="12 14" key="2">
    <citation type="submission" date="2020-11" db="EMBL/GenBank/DDBJ databases">
        <authorList>
            <consortium name="Pathogen Informatics"/>
        </authorList>
    </citation>
    <scope>NUCLEOTIDE SEQUENCE [LARGE SCALE GENOMIC DNA]</scope>
    <source>
        <strain evidence="12 14">NCTC12218</strain>
    </source>
</reference>
<dbReference type="InterPro" id="IPR005877">
    <property type="entry name" value="YSIRK_signal_dom"/>
</dbReference>
<feature type="region of interest" description="Disordered" evidence="9">
    <location>
        <begin position="560"/>
        <end position="593"/>
    </location>
</feature>
<evidence type="ECO:0000256" key="5">
    <source>
        <dbReference type="ARBA" id="ARBA00022737"/>
    </source>
</evidence>
<dbReference type="NCBIfam" id="TIGR01167">
    <property type="entry name" value="LPXTG_anchor"/>
    <property type="match status" value="1"/>
</dbReference>
<keyword evidence="4" id="KW-0732">Signal</keyword>
<evidence type="ECO:0000256" key="4">
    <source>
        <dbReference type="ARBA" id="ARBA00022729"/>
    </source>
</evidence>
<keyword evidence="2" id="KW-0134">Cell wall</keyword>
<feature type="domain" description="Gram-positive cocci surface proteins LPxTG" evidence="11">
    <location>
        <begin position="1044"/>
        <end position="1081"/>
    </location>
</feature>
<feature type="compositionally biased region" description="Polar residues" evidence="9">
    <location>
        <begin position="681"/>
        <end position="695"/>
    </location>
</feature>
<keyword evidence="7" id="KW-0843">Virulence</keyword>
<dbReference type="Proteomes" id="UP000264146">
    <property type="component" value="Chromosome"/>
</dbReference>
<dbReference type="InterPro" id="IPR011252">
    <property type="entry name" value="Fibrogen-bd_dom1"/>
</dbReference>
<dbReference type="InterPro" id="IPR041171">
    <property type="entry name" value="SDR_Ig"/>
</dbReference>
<dbReference type="Pfam" id="PF10425">
    <property type="entry name" value="SdrG_C_C"/>
    <property type="match status" value="1"/>
</dbReference>
<feature type="compositionally biased region" description="Basic and acidic residues" evidence="9">
    <location>
        <begin position="921"/>
        <end position="932"/>
    </location>
</feature>
<protein>
    <submittedName>
        <fullName evidence="13">Fibronectin binding protein FnbB</fullName>
    </submittedName>
</protein>
<organism evidence="13">
    <name type="scientific">Staphylococcus schleiferi</name>
    <dbReference type="NCBI Taxonomy" id="1295"/>
    <lineage>
        <taxon>Bacteria</taxon>
        <taxon>Bacillati</taxon>
        <taxon>Bacillota</taxon>
        <taxon>Bacilli</taxon>
        <taxon>Bacillales</taxon>
        <taxon>Staphylococcaceae</taxon>
        <taxon>Staphylococcus</taxon>
    </lineage>
</organism>
<feature type="compositionally biased region" description="Polar residues" evidence="9">
    <location>
        <begin position="790"/>
        <end position="813"/>
    </location>
</feature>
<evidence type="ECO:0000313" key="14">
    <source>
        <dbReference type="Proteomes" id="UP000264146"/>
    </source>
</evidence>
<accession>A0A7Z7QQC1</accession>
<dbReference type="Pfam" id="PF17961">
    <property type="entry name" value="Big_8"/>
    <property type="match status" value="1"/>
</dbReference>
<feature type="region of interest" description="Disordered" evidence="9">
    <location>
        <begin position="663"/>
        <end position="1054"/>
    </location>
</feature>
<dbReference type="Pfam" id="PF04650">
    <property type="entry name" value="YSIRK_signal"/>
    <property type="match status" value="1"/>
</dbReference>
<keyword evidence="8" id="KW-0572">Peptidoglycan-anchor</keyword>
<feature type="compositionally biased region" description="Polar residues" evidence="9">
    <location>
        <begin position="134"/>
        <end position="176"/>
    </location>
</feature>
<evidence type="ECO:0000256" key="2">
    <source>
        <dbReference type="ARBA" id="ARBA00022512"/>
    </source>
</evidence>
<feature type="compositionally biased region" description="Low complexity" evidence="9">
    <location>
        <begin position="82"/>
        <end position="97"/>
    </location>
</feature>
<feature type="compositionally biased region" description="Polar residues" evidence="9">
    <location>
        <begin position="752"/>
        <end position="775"/>
    </location>
</feature>
<feature type="compositionally biased region" description="Polar residues" evidence="9">
    <location>
        <begin position="714"/>
        <end position="737"/>
    </location>
</feature>
<dbReference type="Pfam" id="PF02986">
    <property type="entry name" value="Fn_bind"/>
    <property type="match status" value="5"/>
</dbReference>
<evidence type="ECO:0000256" key="9">
    <source>
        <dbReference type="SAM" id="MobiDB-lite"/>
    </source>
</evidence>
<keyword evidence="10" id="KW-1133">Transmembrane helix</keyword>
<evidence type="ECO:0000256" key="3">
    <source>
        <dbReference type="ARBA" id="ARBA00022525"/>
    </source>
</evidence>
<keyword evidence="10" id="KW-0472">Membrane</keyword>
<evidence type="ECO:0000313" key="13">
    <source>
        <dbReference type="EMBL" id="SUM89463.1"/>
    </source>
</evidence>
<evidence type="ECO:0000259" key="11">
    <source>
        <dbReference type="PROSITE" id="PS50847"/>
    </source>
</evidence>
<keyword evidence="3" id="KW-0964">Secreted</keyword>
<dbReference type="SUPFAM" id="SSF49401">
    <property type="entry name" value="Bacterial adhesins"/>
    <property type="match status" value="2"/>
</dbReference>
<feature type="compositionally biased region" description="Polar residues" evidence="9">
    <location>
        <begin position="939"/>
        <end position="954"/>
    </location>
</feature>
<feature type="compositionally biased region" description="Basic and acidic residues" evidence="9">
    <location>
        <begin position="560"/>
        <end position="572"/>
    </location>
</feature>
<gene>
    <name evidence="13" type="primary">fnbB</name>
    <name evidence="13" type="ORF">NCTC12218_01777</name>
</gene>
<dbReference type="EMBL" id="UHEF01000001">
    <property type="protein sequence ID" value="SUM89463.1"/>
    <property type="molecule type" value="Genomic_DNA"/>
</dbReference>
<dbReference type="RefSeq" id="WP_236744689.1">
    <property type="nucleotide sequence ID" value="NZ_LR962863.1"/>
</dbReference>
<name>A0A7Z7QQC1_STASC</name>
<evidence type="ECO:0000256" key="1">
    <source>
        <dbReference type="ARBA" id="ARBA00004168"/>
    </source>
</evidence>
<evidence type="ECO:0000313" key="12">
    <source>
        <dbReference type="EMBL" id="CAD7360112.1"/>
    </source>
</evidence>
<comment type="subcellular location">
    <subcellularLocation>
        <location evidence="1">Secreted</location>
        <location evidence="1">Cell wall</location>
        <topology evidence="1">Peptidoglycan-anchor</topology>
    </subcellularLocation>
</comment>
<keyword evidence="10" id="KW-0812">Transmembrane</keyword>
<dbReference type="InterPro" id="IPR019931">
    <property type="entry name" value="LPXTG_anchor"/>
</dbReference>
<dbReference type="Gene3D" id="2.60.40.1290">
    <property type="match status" value="1"/>
</dbReference>
<proteinExistence type="predicted"/>
<dbReference type="EMBL" id="LR962863">
    <property type="protein sequence ID" value="CAD7360112.1"/>
    <property type="molecule type" value="Genomic_DNA"/>
</dbReference>